<accession>A0A9P9L274</accession>
<comment type="caution">
    <text evidence="3">The sequence shown here is derived from an EMBL/GenBank/DDBJ whole genome shotgun (WGS) entry which is preliminary data.</text>
</comment>
<proteinExistence type="predicted"/>
<name>A0A9P9L274_FUSSL</name>
<evidence type="ECO:0000256" key="1">
    <source>
        <dbReference type="SAM" id="MobiDB-lite"/>
    </source>
</evidence>
<dbReference type="Proteomes" id="UP000736672">
    <property type="component" value="Unassembled WGS sequence"/>
</dbReference>
<evidence type="ECO:0000313" key="3">
    <source>
        <dbReference type="EMBL" id="KAH7272636.1"/>
    </source>
</evidence>
<organism evidence="3 4">
    <name type="scientific">Fusarium solani</name>
    <name type="common">Filamentous fungus</name>
    <dbReference type="NCBI Taxonomy" id="169388"/>
    <lineage>
        <taxon>Eukaryota</taxon>
        <taxon>Fungi</taxon>
        <taxon>Dikarya</taxon>
        <taxon>Ascomycota</taxon>
        <taxon>Pezizomycotina</taxon>
        <taxon>Sordariomycetes</taxon>
        <taxon>Hypocreomycetidae</taxon>
        <taxon>Hypocreales</taxon>
        <taxon>Nectriaceae</taxon>
        <taxon>Fusarium</taxon>
        <taxon>Fusarium solani species complex</taxon>
    </lineage>
</organism>
<feature type="compositionally biased region" description="Basic and acidic residues" evidence="1">
    <location>
        <begin position="97"/>
        <end position="111"/>
    </location>
</feature>
<dbReference type="EMBL" id="JAGTJS010000003">
    <property type="protein sequence ID" value="KAH7272636.1"/>
    <property type="molecule type" value="Genomic_DNA"/>
</dbReference>
<evidence type="ECO:0008006" key="5">
    <source>
        <dbReference type="Google" id="ProtNLM"/>
    </source>
</evidence>
<feature type="non-terminal residue" evidence="3">
    <location>
        <position position="111"/>
    </location>
</feature>
<sequence>MLVGLKKVGALLLTVAKLAPLKGIPKPATVTSLPLPVSVPVFPRFHSSSLEGGCRNGQRHLACDKSDWRMTKCAAAIEATPPARDMKMSKYFPIRQRRQDGTLDQREKDKA</sequence>
<dbReference type="AlphaFoldDB" id="A0A9P9L274"/>
<reference evidence="3" key="1">
    <citation type="journal article" date="2021" name="Nat. Commun.">
        <title>Genetic determinants of endophytism in the Arabidopsis root mycobiome.</title>
        <authorList>
            <person name="Mesny F."/>
            <person name="Miyauchi S."/>
            <person name="Thiergart T."/>
            <person name="Pickel B."/>
            <person name="Atanasova L."/>
            <person name="Karlsson M."/>
            <person name="Huettel B."/>
            <person name="Barry K.W."/>
            <person name="Haridas S."/>
            <person name="Chen C."/>
            <person name="Bauer D."/>
            <person name="Andreopoulos W."/>
            <person name="Pangilinan J."/>
            <person name="LaButti K."/>
            <person name="Riley R."/>
            <person name="Lipzen A."/>
            <person name="Clum A."/>
            <person name="Drula E."/>
            <person name="Henrissat B."/>
            <person name="Kohler A."/>
            <person name="Grigoriev I.V."/>
            <person name="Martin F.M."/>
            <person name="Hacquard S."/>
        </authorList>
    </citation>
    <scope>NUCLEOTIDE SEQUENCE</scope>
    <source>
        <strain evidence="3">FSSC 5 MPI-SDFR-AT-0091</strain>
    </source>
</reference>
<feature type="chain" id="PRO_5040487251" description="Secreted protein" evidence="2">
    <location>
        <begin position="24"/>
        <end position="111"/>
    </location>
</feature>
<gene>
    <name evidence="3" type="ORF">B0J15DRAFT_482409</name>
</gene>
<protein>
    <recommendedName>
        <fullName evidence="5">Secreted protein</fullName>
    </recommendedName>
</protein>
<keyword evidence="4" id="KW-1185">Reference proteome</keyword>
<keyword evidence="2" id="KW-0732">Signal</keyword>
<evidence type="ECO:0000313" key="4">
    <source>
        <dbReference type="Proteomes" id="UP000736672"/>
    </source>
</evidence>
<feature type="region of interest" description="Disordered" evidence="1">
    <location>
        <begin position="88"/>
        <end position="111"/>
    </location>
</feature>
<feature type="signal peptide" evidence="2">
    <location>
        <begin position="1"/>
        <end position="23"/>
    </location>
</feature>
<evidence type="ECO:0000256" key="2">
    <source>
        <dbReference type="SAM" id="SignalP"/>
    </source>
</evidence>